<dbReference type="AlphaFoldDB" id="A0A2V4CA51"/>
<organism evidence="3 4">
    <name type="scientific">Flavobacterium hydrophilum</name>
    <dbReference type="NCBI Taxonomy" id="2211445"/>
    <lineage>
        <taxon>Bacteria</taxon>
        <taxon>Pseudomonadati</taxon>
        <taxon>Bacteroidota</taxon>
        <taxon>Flavobacteriia</taxon>
        <taxon>Flavobacteriales</taxon>
        <taxon>Flavobacteriaceae</taxon>
        <taxon>Flavobacterium</taxon>
    </lineage>
</organism>
<dbReference type="EMBL" id="QJHL01000008">
    <property type="protein sequence ID" value="PXY43044.1"/>
    <property type="molecule type" value="Genomic_DNA"/>
</dbReference>
<feature type="transmembrane region" description="Helical" evidence="2">
    <location>
        <begin position="185"/>
        <end position="206"/>
    </location>
</feature>
<protein>
    <submittedName>
        <fullName evidence="3">Uncharacterized protein</fullName>
    </submittedName>
</protein>
<proteinExistence type="predicted"/>
<keyword evidence="4" id="KW-1185">Reference proteome</keyword>
<evidence type="ECO:0000256" key="1">
    <source>
        <dbReference type="SAM" id="MobiDB-lite"/>
    </source>
</evidence>
<keyword evidence="2" id="KW-0812">Transmembrane</keyword>
<feature type="transmembrane region" description="Helical" evidence="2">
    <location>
        <begin position="412"/>
        <end position="429"/>
    </location>
</feature>
<feature type="compositionally biased region" description="Polar residues" evidence="1">
    <location>
        <begin position="449"/>
        <end position="476"/>
    </location>
</feature>
<sequence length="476" mass="55275">MLSNCKNNEWVWKSTLKSIGTFFKELSFLIIGYKPKKKNKLGEKFYDHPIIKNYGSSDRFSIPSYIPKENFSTILIEVLDEYWNIHKDDIVIYLKEIGITNTINLENLPRITKINYLVKYLENNKPANSKENCDDEYIDQEILKILALYLNKSYQNIETFTAQLETWYDDSMNRVSGWYKRQTQFILFFLGLAIAITFNVDIIDIAGKLSTDKDARDKLVEMAIKEADQLKNDSRVKELNTNVRNHEREKAKKSLTPKQDSTYIDEKNERDTLLANYNKHIDKIRADLDGNIKDANNLLAVGWDDYGFKKDSSTYIKKYSKCFIRFKDTIRKTDSLKYFKTKALLNQFQNDTSIIGKKKLEELKKISKQDSIFYKDTIKLNQRAFIGLYKSKQYRIKASYVLSNFYKGRRPLGYLLLAFGICLGAPFWFDLLQKLIKIRASGKKEETGDGNSTSSTLTSPPIQVTVHNSNNPEAIG</sequence>
<evidence type="ECO:0000313" key="3">
    <source>
        <dbReference type="EMBL" id="PXY43044.1"/>
    </source>
</evidence>
<evidence type="ECO:0000256" key="2">
    <source>
        <dbReference type="SAM" id="Phobius"/>
    </source>
</evidence>
<gene>
    <name evidence="3" type="ORF">DMB68_21845</name>
</gene>
<accession>A0A2V4CA51</accession>
<evidence type="ECO:0000313" key="4">
    <source>
        <dbReference type="Proteomes" id="UP000247681"/>
    </source>
</evidence>
<reference evidence="3 4" key="1">
    <citation type="submission" date="2018-05" db="EMBL/GenBank/DDBJ databases">
        <title>Flavobacterium sp. strain IMCC34758, incomplete genome.</title>
        <authorList>
            <person name="Joung Y."/>
        </authorList>
    </citation>
    <scope>NUCLEOTIDE SEQUENCE [LARGE SCALE GENOMIC DNA]</scope>
    <source>
        <strain evidence="3 4">IMCC34758</strain>
    </source>
</reference>
<comment type="caution">
    <text evidence="3">The sequence shown here is derived from an EMBL/GenBank/DDBJ whole genome shotgun (WGS) entry which is preliminary data.</text>
</comment>
<name>A0A2V4CA51_9FLAO</name>
<keyword evidence="2" id="KW-0472">Membrane</keyword>
<dbReference type="Proteomes" id="UP000247681">
    <property type="component" value="Unassembled WGS sequence"/>
</dbReference>
<feature type="region of interest" description="Disordered" evidence="1">
    <location>
        <begin position="444"/>
        <end position="476"/>
    </location>
</feature>
<keyword evidence="2" id="KW-1133">Transmembrane helix</keyword>